<proteinExistence type="predicted"/>
<protein>
    <submittedName>
        <fullName evidence="1">Uncharacterized protein</fullName>
    </submittedName>
</protein>
<organism evidence="1 2">
    <name type="scientific">Labrys miyagiensis</name>
    <dbReference type="NCBI Taxonomy" id="346912"/>
    <lineage>
        <taxon>Bacteria</taxon>
        <taxon>Pseudomonadati</taxon>
        <taxon>Pseudomonadota</taxon>
        <taxon>Alphaproteobacteria</taxon>
        <taxon>Hyphomicrobiales</taxon>
        <taxon>Xanthobacteraceae</taxon>
        <taxon>Labrys</taxon>
    </lineage>
</organism>
<evidence type="ECO:0000313" key="2">
    <source>
        <dbReference type="Proteomes" id="UP001156882"/>
    </source>
</evidence>
<comment type="caution">
    <text evidence="1">The sequence shown here is derived from an EMBL/GenBank/DDBJ whole genome shotgun (WGS) entry which is preliminary data.</text>
</comment>
<name>A0ABQ6CFR5_9HYPH</name>
<reference evidence="2" key="1">
    <citation type="journal article" date="2019" name="Int. J. Syst. Evol. Microbiol.">
        <title>The Global Catalogue of Microorganisms (GCM) 10K type strain sequencing project: providing services to taxonomists for standard genome sequencing and annotation.</title>
        <authorList>
            <consortium name="The Broad Institute Genomics Platform"/>
            <consortium name="The Broad Institute Genome Sequencing Center for Infectious Disease"/>
            <person name="Wu L."/>
            <person name="Ma J."/>
        </authorList>
    </citation>
    <scope>NUCLEOTIDE SEQUENCE [LARGE SCALE GENOMIC DNA]</scope>
    <source>
        <strain evidence="2">NBRC 101365</strain>
    </source>
</reference>
<evidence type="ECO:0000313" key="1">
    <source>
        <dbReference type="EMBL" id="GLS19202.1"/>
    </source>
</evidence>
<sequence length="56" mass="5947">MPEGEDESVLARFAELGVSHNGVIVPGRSIEGVLARHAMSLVCESASKIVPLRYPA</sequence>
<dbReference type="EMBL" id="BSPC01000021">
    <property type="protein sequence ID" value="GLS19202.1"/>
    <property type="molecule type" value="Genomic_DNA"/>
</dbReference>
<gene>
    <name evidence="1" type="ORF">GCM10007874_22190</name>
</gene>
<dbReference type="Proteomes" id="UP001156882">
    <property type="component" value="Unassembled WGS sequence"/>
</dbReference>
<accession>A0ABQ6CFR5</accession>
<keyword evidence="2" id="KW-1185">Reference proteome</keyword>